<feature type="non-terminal residue" evidence="1">
    <location>
        <position position="126"/>
    </location>
</feature>
<gene>
    <name evidence="1" type="ORF">POZ10_20960</name>
</gene>
<reference evidence="1" key="1">
    <citation type="submission" date="2022-10" db="EMBL/GenBank/DDBJ databases">
        <title>Human gut microbiome strain richness.</title>
        <authorList>
            <person name="Chen-Liaw A."/>
        </authorList>
    </citation>
    <scope>NUCLEOTIDE SEQUENCE</scope>
    <source>
        <strain evidence="1">1001713st1_F9_1001713B170221_170320</strain>
    </source>
</reference>
<keyword evidence="1" id="KW-0547">Nucleotide-binding</keyword>
<name>A0AAW6H615_BACUN</name>
<proteinExistence type="predicted"/>
<accession>A0AAW6H615</accession>
<dbReference type="EMBL" id="JAQNSI010000579">
    <property type="protein sequence ID" value="MDC1903088.1"/>
    <property type="molecule type" value="Genomic_DNA"/>
</dbReference>
<keyword evidence="1" id="KW-0347">Helicase</keyword>
<protein>
    <submittedName>
        <fullName evidence="1">Helicase</fullName>
    </submittedName>
</protein>
<organism evidence="1 2">
    <name type="scientific">Bacteroides uniformis</name>
    <dbReference type="NCBI Taxonomy" id="820"/>
    <lineage>
        <taxon>Bacteria</taxon>
        <taxon>Pseudomonadati</taxon>
        <taxon>Bacteroidota</taxon>
        <taxon>Bacteroidia</taxon>
        <taxon>Bacteroidales</taxon>
        <taxon>Bacteroidaceae</taxon>
        <taxon>Bacteroides</taxon>
    </lineage>
</organism>
<dbReference type="AlphaFoldDB" id="A0AAW6H615"/>
<keyword evidence="1" id="KW-0378">Hydrolase</keyword>
<dbReference type="GO" id="GO:0004386">
    <property type="term" value="F:helicase activity"/>
    <property type="evidence" value="ECO:0007669"/>
    <property type="project" value="UniProtKB-KW"/>
</dbReference>
<keyword evidence="1" id="KW-0067">ATP-binding</keyword>
<evidence type="ECO:0000313" key="2">
    <source>
        <dbReference type="Proteomes" id="UP001222603"/>
    </source>
</evidence>
<sequence>MDIIDKRIYSCNEAICKNIESLQANERGLLSQNILSQLRNFLECVFLKIYVASGNSLIENEYQNIKNAIKFINTLQGKYRFLNQFHKLLQISVSHYTLDPDSSERLMLKYYEYLLRIKTFMKDNYE</sequence>
<comment type="caution">
    <text evidence="1">The sequence shown here is derived from an EMBL/GenBank/DDBJ whole genome shotgun (WGS) entry which is preliminary data.</text>
</comment>
<evidence type="ECO:0000313" key="1">
    <source>
        <dbReference type="EMBL" id="MDC1903088.1"/>
    </source>
</evidence>
<dbReference type="Proteomes" id="UP001222603">
    <property type="component" value="Unassembled WGS sequence"/>
</dbReference>